<dbReference type="InterPro" id="IPR032816">
    <property type="entry name" value="VTT_dom"/>
</dbReference>
<feature type="transmembrane region" description="Helical" evidence="7">
    <location>
        <begin position="143"/>
        <end position="168"/>
    </location>
</feature>
<dbReference type="PANTHER" id="PTHR30353:SF15">
    <property type="entry name" value="INNER MEMBRANE PROTEIN YABI"/>
    <property type="match status" value="1"/>
</dbReference>
<dbReference type="Proteomes" id="UP000504844">
    <property type="component" value="Chromosome"/>
</dbReference>
<sequence>MQDLLQTAINHSNELALALLFIIVLAESTALIGLIIPGTILMVTMGTLIGSGKMDFWLACSVGFVAAFLGDLISYALGYRYRRQLQRLKLIRQHRRLLIQARHVLRHHGAIGIFVGRFLGPTRPVLPMVAGMLSMPPKRFMPACILACVLWSPLYFLPGILAGAALGLGASNAMHFPTLLMVTLALILTAGWMLWRLFKLSAPHRWFTFGTPISALASAGALYLLLTHPHANNYGSRLWQVLS</sequence>
<feature type="domain" description="VTT" evidence="8">
    <location>
        <begin position="36"/>
        <end position="159"/>
    </location>
</feature>
<reference evidence="9 10" key="1">
    <citation type="submission" date="2020-05" db="EMBL/GenBank/DDBJ databases">
        <title>Complete genome sequence of Deefgea sp. D17.</title>
        <authorList>
            <person name="Bae J.-W."/>
            <person name="Han J.E."/>
        </authorList>
    </citation>
    <scope>NUCLEOTIDE SEQUENCE [LARGE SCALE GENOMIC DNA]</scope>
    <source>
        <strain evidence="9 10">D17</strain>
    </source>
</reference>
<dbReference type="EMBL" id="CP054143">
    <property type="protein sequence ID" value="QKJ67914.1"/>
    <property type="molecule type" value="Genomic_DNA"/>
</dbReference>
<feature type="transmembrane region" description="Helical" evidence="7">
    <location>
        <begin position="56"/>
        <end position="79"/>
    </location>
</feature>
<evidence type="ECO:0000313" key="10">
    <source>
        <dbReference type="Proteomes" id="UP000504844"/>
    </source>
</evidence>
<dbReference type="PANTHER" id="PTHR30353">
    <property type="entry name" value="INNER MEMBRANE PROTEIN DEDA-RELATED"/>
    <property type="match status" value="1"/>
</dbReference>
<keyword evidence="4 7" id="KW-0812">Transmembrane</keyword>
<evidence type="ECO:0000256" key="7">
    <source>
        <dbReference type="RuleBase" id="RU367016"/>
    </source>
</evidence>
<dbReference type="Pfam" id="PF09335">
    <property type="entry name" value="VTT_dom"/>
    <property type="match status" value="1"/>
</dbReference>
<keyword evidence="5 7" id="KW-1133">Transmembrane helix</keyword>
<feature type="transmembrane region" description="Helical" evidence="7">
    <location>
        <begin position="206"/>
        <end position="226"/>
    </location>
</feature>
<dbReference type="GO" id="GO:0005886">
    <property type="term" value="C:plasma membrane"/>
    <property type="evidence" value="ECO:0007669"/>
    <property type="project" value="UniProtKB-SubCell"/>
</dbReference>
<feature type="transmembrane region" description="Helical" evidence="7">
    <location>
        <begin position="174"/>
        <end position="194"/>
    </location>
</feature>
<name>A0A6M8SUU5_9NEIS</name>
<evidence type="ECO:0000256" key="6">
    <source>
        <dbReference type="ARBA" id="ARBA00023136"/>
    </source>
</evidence>
<organism evidence="9 10">
    <name type="scientific">Deefgea piscis</name>
    <dbReference type="NCBI Taxonomy" id="2739061"/>
    <lineage>
        <taxon>Bacteria</taxon>
        <taxon>Pseudomonadati</taxon>
        <taxon>Pseudomonadota</taxon>
        <taxon>Betaproteobacteria</taxon>
        <taxon>Neisseriales</taxon>
        <taxon>Chitinibacteraceae</taxon>
        <taxon>Deefgea</taxon>
    </lineage>
</organism>
<evidence type="ECO:0000256" key="5">
    <source>
        <dbReference type="ARBA" id="ARBA00022989"/>
    </source>
</evidence>
<feature type="transmembrane region" description="Helical" evidence="7">
    <location>
        <begin position="15"/>
        <end position="36"/>
    </location>
</feature>
<dbReference type="InterPro" id="IPR032818">
    <property type="entry name" value="DedA-like"/>
</dbReference>
<keyword evidence="6 7" id="KW-0472">Membrane</keyword>
<proteinExistence type="inferred from homology"/>
<evidence type="ECO:0000256" key="3">
    <source>
        <dbReference type="ARBA" id="ARBA00022475"/>
    </source>
</evidence>
<dbReference type="AlphaFoldDB" id="A0A6M8SUU5"/>
<evidence type="ECO:0000259" key="8">
    <source>
        <dbReference type="Pfam" id="PF09335"/>
    </source>
</evidence>
<protein>
    <submittedName>
        <fullName evidence="9">DedA family protein</fullName>
    </submittedName>
</protein>
<keyword evidence="10" id="KW-1185">Reference proteome</keyword>
<evidence type="ECO:0000256" key="2">
    <source>
        <dbReference type="ARBA" id="ARBA00010792"/>
    </source>
</evidence>
<dbReference type="RefSeq" id="WP_173534415.1">
    <property type="nucleotide sequence ID" value="NZ_CP054143.1"/>
</dbReference>
<accession>A0A6M8SUU5</accession>
<gene>
    <name evidence="9" type="ORF">HQN60_14945</name>
</gene>
<comment type="subcellular location">
    <subcellularLocation>
        <location evidence="1 7">Cell membrane</location>
        <topology evidence="1 7">Multi-pass membrane protein</topology>
    </subcellularLocation>
</comment>
<evidence type="ECO:0000313" key="9">
    <source>
        <dbReference type="EMBL" id="QKJ67914.1"/>
    </source>
</evidence>
<evidence type="ECO:0000256" key="4">
    <source>
        <dbReference type="ARBA" id="ARBA00022692"/>
    </source>
</evidence>
<evidence type="ECO:0000256" key="1">
    <source>
        <dbReference type="ARBA" id="ARBA00004651"/>
    </source>
</evidence>
<keyword evidence="3 7" id="KW-1003">Cell membrane</keyword>
<dbReference type="KEGG" id="dee:HQN60_14945"/>
<comment type="similarity">
    <text evidence="2 7">Belongs to the DedA family.</text>
</comment>